<organism evidence="1 2">
    <name type="scientific">Schizophyllum amplum</name>
    <dbReference type="NCBI Taxonomy" id="97359"/>
    <lineage>
        <taxon>Eukaryota</taxon>
        <taxon>Fungi</taxon>
        <taxon>Dikarya</taxon>
        <taxon>Basidiomycota</taxon>
        <taxon>Agaricomycotina</taxon>
        <taxon>Agaricomycetes</taxon>
        <taxon>Agaricomycetidae</taxon>
        <taxon>Agaricales</taxon>
        <taxon>Schizophyllaceae</taxon>
        <taxon>Schizophyllum</taxon>
    </lineage>
</organism>
<protein>
    <submittedName>
        <fullName evidence="1">Uncharacterized protein</fullName>
    </submittedName>
</protein>
<evidence type="ECO:0000313" key="2">
    <source>
        <dbReference type="Proteomes" id="UP000320762"/>
    </source>
</evidence>
<dbReference type="Proteomes" id="UP000320762">
    <property type="component" value="Unassembled WGS sequence"/>
</dbReference>
<dbReference type="OrthoDB" id="2841386at2759"/>
<dbReference type="EMBL" id="VDMD01000037">
    <property type="protein sequence ID" value="TRM58271.1"/>
    <property type="molecule type" value="Genomic_DNA"/>
</dbReference>
<name>A0A550C0E6_9AGAR</name>
<sequence>MSSVVINYDALAKPLSRPRKLKPDEALGVFHESFPRDVVPPLTSMVVLDMSPPMYIFGWQYTVEDFCERFGGDDCLNDLAEMFRLRFENPFRQNYHHLVEYVFALHLCYDVYRICNVIIGSNNSEGSMMRTTNEELMEAAKVTLKENREPLWYRAEIIGIRSGGMQQGSCAYCHELEDDIHAPLGSPTL</sequence>
<proteinExistence type="predicted"/>
<comment type="caution">
    <text evidence="1">The sequence shown here is derived from an EMBL/GenBank/DDBJ whole genome shotgun (WGS) entry which is preliminary data.</text>
</comment>
<dbReference type="AlphaFoldDB" id="A0A550C0E6"/>
<accession>A0A550C0E6</accession>
<evidence type="ECO:0000313" key="1">
    <source>
        <dbReference type="EMBL" id="TRM58271.1"/>
    </source>
</evidence>
<reference evidence="1 2" key="1">
    <citation type="journal article" date="2019" name="New Phytol.">
        <title>Comparative genomics reveals unique wood-decay strategies and fruiting body development in the Schizophyllaceae.</title>
        <authorList>
            <person name="Almasi E."/>
            <person name="Sahu N."/>
            <person name="Krizsan K."/>
            <person name="Balint B."/>
            <person name="Kovacs G.M."/>
            <person name="Kiss B."/>
            <person name="Cseklye J."/>
            <person name="Drula E."/>
            <person name="Henrissat B."/>
            <person name="Nagy I."/>
            <person name="Chovatia M."/>
            <person name="Adam C."/>
            <person name="LaButti K."/>
            <person name="Lipzen A."/>
            <person name="Riley R."/>
            <person name="Grigoriev I.V."/>
            <person name="Nagy L.G."/>
        </authorList>
    </citation>
    <scope>NUCLEOTIDE SEQUENCE [LARGE SCALE GENOMIC DNA]</scope>
    <source>
        <strain evidence="1 2">NL-1724</strain>
    </source>
</reference>
<gene>
    <name evidence="1" type="ORF">BD626DRAFT_512042</name>
</gene>
<keyword evidence="2" id="KW-1185">Reference proteome</keyword>